<keyword evidence="2" id="KW-1185">Reference proteome</keyword>
<name>A0AAN7T4H1_9EURO</name>
<accession>A0AAN7T4H1</accession>
<gene>
    <name evidence="1" type="ORF">LTR05_002636</name>
</gene>
<reference evidence="1 2" key="1">
    <citation type="submission" date="2023-08" db="EMBL/GenBank/DDBJ databases">
        <title>Black Yeasts Isolated from many extreme environments.</title>
        <authorList>
            <person name="Coleine C."/>
            <person name="Stajich J.E."/>
            <person name="Selbmann L."/>
        </authorList>
    </citation>
    <scope>NUCLEOTIDE SEQUENCE [LARGE SCALE GENOMIC DNA]</scope>
    <source>
        <strain evidence="1 2">CCFEE 5910</strain>
    </source>
</reference>
<proteinExistence type="predicted"/>
<evidence type="ECO:0000313" key="2">
    <source>
        <dbReference type="Proteomes" id="UP001309876"/>
    </source>
</evidence>
<sequence>MASIQTVRLVGKARYDEQVCLQIPLPATSLGPSSVRVRTRLVGITANNLSYCLMGDVLHWWSAFPLPASLPEHYNDVTKYGIAPGWGCCEVLESTIEDIEPGRVISGFLPISEHTVDLQLTQVASVPGHFTETSPHRNKIMNLYQRYQLEPADTNLNNSLLAWSAVLKVNEAGASIARFLFPQDGSAPIHPLGDPTALGIPAAPWTTKEADLAGACIVCLGSGSKTARSFIHELAAIAATKQPGYTLIEVTSSKEGCRSYIRNVPFTHKVVNYHNLAGSFEPYQKYVVLNFAGRGNSLEEVVVAIKQVNSSAEVVCVAIGAEAKVYDQEAMSKRRATAEKLKPWQMNATGIRDAAMLRCGEAKYFEDMDSRFAGMVAQQEHDFDGRVLGLNLKVEHGLKGEDGIEGRLSGEDALVVTLND</sequence>
<comment type="caution">
    <text evidence="1">The sequence shown here is derived from an EMBL/GenBank/DDBJ whole genome shotgun (WGS) entry which is preliminary data.</text>
</comment>
<dbReference type="EMBL" id="JAVRRJ010000002">
    <property type="protein sequence ID" value="KAK5088418.1"/>
    <property type="molecule type" value="Genomic_DNA"/>
</dbReference>
<dbReference type="Proteomes" id="UP001309876">
    <property type="component" value="Unassembled WGS sequence"/>
</dbReference>
<dbReference type="AlphaFoldDB" id="A0AAN7T4H1"/>
<organism evidence="1 2">
    <name type="scientific">Lithohypha guttulata</name>
    <dbReference type="NCBI Taxonomy" id="1690604"/>
    <lineage>
        <taxon>Eukaryota</taxon>
        <taxon>Fungi</taxon>
        <taxon>Dikarya</taxon>
        <taxon>Ascomycota</taxon>
        <taxon>Pezizomycotina</taxon>
        <taxon>Eurotiomycetes</taxon>
        <taxon>Chaetothyriomycetidae</taxon>
        <taxon>Chaetothyriales</taxon>
        <taxon>Trichomeriaceae</taxon>
        <taxon>Lithohypha</taxon>
    </lineage>
</organism>
<protein>
    <submittedName>
        <fullName evidence="1">Uncharacterized protein</fullName>
    </submittedName>
</protein>
<evidence type="ECO:0000313" key="1">
    <source>
        <dbReference type="EMBL" id="KAK5088418.1"/>
    </source>
</evidence>
<dbReference type="InterPro" id="IPR021276">
    <property type="entry name" value="DUF2855"/>
</dbReference>
<dbReference type="Pfam" id="PF11017">
    <property type="entry name" value="DUF2855"/>
    <property type="match status" value="1"/>
</dbReference>